<evidence type="ECO:0000256" key="1">
    <source>
        <dbReference type="SAM" id="Phobius"/>
    </source>
</evidence>
<dbReference type="Proteomes" id="UP000467105">
    <property type="component" value="Chromosome"/>
</dbReference>
<gene>
    <name evidence="2" type="ORF">MPRM_07340</name>
</gene>
<feature type="transmembrane region" description="Helical" evidence="1">
    <location>
        <begin position="126"/>
        <end position="150"/>
    </location>
</feature>
<keyword evidence="1" id="KW-1133">Transmembrane helix</keyword>
<feature type="transmembrane region" description="Helical" evidence="1">
    <location>
        <begin position="68"/>
        <end position="88"/>
    </location>
</feature>
<reference evidence="2 3" key="1">
    <citation type="journal article" date="2019" name="Emerg. Microbes Infect.">
        <title>Comprehensive subspecies identification of 175 nontuberculous mycobacteria species based on 7547 genomic profiles.</title>
        <authorList>
            <person name="Matsumoto Y."/>
            <person name="Kinjo T."/>
            <person name="Motooka D."/>
            <person name="Nabeya D."/>
            <person name="Jung N."/>
            <person name="Uechi K."/>
            <person name="Horii T."/>
            <person name="Iida T."/>
            <person name="Fujita J."/>
            <person name="Nakamura S."/>
        </authorList>
    </citation>
    <scope>NUCLEOTIDE SEQUENCE [LARGE SCALE GENOMIC DNA]</scope>
    <source>
        <strain evidence="2 3">JCM 14742</strain>
    </source>
</reference>
<proteinExistence type="predicted"/>
<dbReference type="EMBL" id="AP022614">
    <property type="protein sequence ID" value="BBZ43453.1"/>
    <property type="molecule type" value="Genomic_DNA"/>
</dbReference>
<protein>
    <submittedName>
        <fullName evidence="2">Uncharacterized protein</fullName>
    </submittedName>
</protein>
<sequence>MVWYTDHWSVYTHPNHGGWAMSAPDQAQIRTRMFARVLGPFFTIVPTTVAVRGSYMQTLFTEFKANPMWPWLFGAILLMSGLIVIAFHQYWRSPAAIIVSVLGWFLAIRGVLLLTVPSAYDAAGNGIYSAGATAAIWALFGCLASAGLYLTYVGWKPEGRPHAAGR</sequence>
<organism evidence="2 3">
    <name type="scientific">Mycobacterium parmense</name>
    <dbReference type="NCBI Taxonomy" id="185642"/>
    <lineage>
        <taxon>Bacteria</taxon>
        <taxon>Bacillati</taxon>
        <taxon>Actinomycetota</taxon>
        <taxon>Actinomycetes</taxon>
        <taxon>Mycobacteriales</taxon>
        <taxon>Mycobacteriaceae</taxon>
        <taxon>Mycobacterium</taxon>
        <taxon>Mycobacterium simiae complex</taxon>
    </lineage>
</organism>
<evidence type="ECO:0000313" key="2">
    <source>
        <dbReference type="EMBL" id="BBZ43453.1"/>
    </source>
</evidence>
<evidence type="ECO:0000313" key="3">
    <source>
        <dbReference type="Proteomes" id="UP000467105"/>
    </source>
</evidence>
<accession>A0A7I7YR71</accession>
<dbReference type="AlphaFoldDB" id="A0A7I7YR71"/>
<feature type="transmembrane region" description="Helical" evidence="1">
    <location>
        <begin position="37"/>
        <end position="56"/>
    </location>
</feature>
<name>A0A7I7YR71_9MYCO</name>
<feature type="transmembrane region" description="Helical" evidence="1">
    <location>
        <begin position="95"/>
        <end position="120"/>
    </location>
</feature>
<keyword evidence="1" id="KW-0812">Transmembrane</keyword>
<keyword evidence="1" id="KW-0472">Membrane</keyword>
<keyword evidence="3" id="KW-1185">Reference proteome</keyword>